<dbReference type="EMBL" id="CP084166">
    <property type="protein sequence ID" value="UJG41760.1"/>
    <property type="molecule type" value="Genomic_DNA"/>
</dbReference>
<evidence type="ECO:0000256" key="1">
    <source>
        <dbReference type="ARBA" id="ARBA00022448"/>
    </source>
</evidence>
<dbReference type="PROSITE" id="PS50893">
    <property type="entry name" value="ABC_TRANSPORTER_2"/>
    <property type="match status" value="1"/>
</dbReference>
<dbReference type="InterPro" id="IPR027417">
    <property type="entry name" value="P-loop_NTPase"/>
</dbReference>
<keyword evidence="3 5" id="KW-0067">ATP-binding</keyword>
<evidence type="ECO:0000256" key="3">
    <source>
        <dbReference type="ARBA" id="ARBA00022840"/>
    </source>
</evidence>
<dbReference type="GO" id="GO:0016887">
    <property type="term" value="F:ATP hydrolysis activity"/>
    <property type="evidence" value="ECO:0007669"/>
    <property type="project" value="InterPro"/>
</dbReference>
<evidence type="ECO:0000259" key="4">
    <source>
        <dbReference type="PROSITE" id="PS50893"/>
    </source>
</evidence>
<dbReference type="SUPFAM" id="SSF52540">
    <property type="entry name" value="P-loop containing nucleoside triphosphate hydrolases"/>
    <property type="match status" value="1"/>
</dbReference>
<keyword evidence="1" id="KW-0813">Transport</keyword>
<name>A0A9Y1BMR7_9ARCH</name>
<dbReference type="PROSITE" id="PS00211">
    <property type="entry name" value="ABC_TRANSPORTER_1"/>
    <property type="match status" value="1"/>
</dbReference>
<dbReference type="Pfam" id="PF00005">
    <property type="entry name" value="ABC_tran"/>
    <property type="match status" value="1"/>
</dbReference>
<evidence type="ECO:0000256" key="2">
    <source>
        <dbReference type="ARBA" id="ARBA00022741"/>
    </source>
</evidence>
<dbReference type="CDD" id="cd03235">
    <property type="entry name" value="ABC_Metallic_Cations"/>
    <property type="match status" value="1"/>
</dbReference>
<dbReference type="InterPro" id="IPR003439">
    <property type="entry name" value="ABC_transporter-like_ATP-bd"/>
</dbReference>
<protein>
    <submittedName>
        <fullName evidence="5">ABC transporter ATP-binding protein</fullName>
    </submittedName>
</protein>
<evidence type="ECO:0000313" key="5">
    <source>
        <dbReference type="EMBL" id="UJG41760.1"/>
    </source>
</evidence>
<dbReference type="FunFam" id="3.40.50.300:FF:000134">
    <property type="entry name" value="Iron-enterobactin ABC transporter ATP-binding protein"/>
    <property type="match status" value="1"/>
</dbReference>
<dbReference type="InterPro" id="IPR017871">
    <property type="entry name" value="ABC_transporter-like_CS"/>
</dbReference>
<dbReference type="PANTHER" id="PTHR42734">
    <property type="entry name" value="METAL TRANSPORT SYSTEM ATP-BINDING PROTEIN TM_0124-RELATED"/>
    <property type="match status" value="1"/>
</dbReference>
<accession>A0A9Y1BMR7</accession>
<sequence>MQLKQESNNLTSNRDHSDVIVCLKDVSVAYGKNIALYKINLDIEKGEFIGIVGPNGSGKTTLLKTVLGLIKPIQGNIRLFNQNIDGKIPREIKNKISYIPQFTPFDKNFPALVEDVVMMGRYNKIGMFRVPSKEDRERVKHALELVKMDNMAHRPIGHLSGGQQQKVMIAQALATSPSILLLDEPTSALDFKMTKNVMDILTQLNKTYGITIVTIHHNLRIIKEYTKRVIAINKTLVYDGSPNDSQFDEIIDEMYI</sequence>
<gene>
    <name evidence="5" type="ORF">K9W45_04670</name>
</gene>
<dbReference type="InterPro" id="IPR050153">
    <property type="entry name" value="Metal_Ion_Import_ABC"/>
</dbReference>
<dbReference type="Gene3D" id="3.40.50.300">
    <property type="entry name" value="P-loop containing nucleotide triphosphate hydrolases"/>
    <property type="match status" value="1"/>
</dbReference>
<organism evidence="5">
    <name type="scientific">Candidatus Heimdallarchaeum aukensis</name>
    <dbReference type="NCBI Taxonomy" id="2876573"/>
    <lineage>
        <taxon>Archaea</taxon>
        <taxon>Promethearchaeati</taxon>
        <taxon>Candidatus Heimdallarchaeota</taxon>
        <taxon>Candidatus Heimdallarchaeia (ex Rinke et al. 2021) (nom. nud.)</taxon>
        <taxon>Candidatus Heimdallarchaeales</taxon>
        <taxon>Candidatus Heimdallarchaeaceae</taxon>
        <taxon>Candidatus Heimdallarchaeum</taxon>
    </lineage>
</organism>
<dbReference type="GO" id="GO:0005524">
    <property type="term" value="F:ATP binding"/>
    <property type="evidence" value="ECO:0007669"/>
    <property type="project" value="UniProtKB-KW"/>
</dbReference>
<dbReference type="Proteomes" id="UP001201020">
    <property type="component" value="Chromosome"/>
</dbReference>
<feature type="domain" description="ABC transporter" evidence="4">
    <location>
        <begin position="21"/>
        <end position="256"/>
    </location>
</feature>
<reference evidence="5" key="1">
    <citation type="journal article" date="2022" name="Nat. Microbiol.">
        <title>Unique mobile elements and scalable gene flow at the prokaryote-eukaryote boundary revealed by circularized Asgard archaea genomes.</title>
        <authorList>
            <person name="Wu F."/>
            <person name="Speth D.R."/>
            <person name="Philosof A."/>
            <person name="Cremiere A."/>
            <person name="Narayanan A."/>
            <person name="Barco R.A."/>
            <person name="Connon S.A."/>
            <person name="Amend J.P."/>
            <person name="Antoshechkin I.A."/>
            <person name="Orphan V.J."/>
        </authorList>
    </citation>
    <scope>NUCLEOTIDE SEQUENCE</scope>
    <source>
        <strain evidence="5">PM71</strain>
    </source>
</reference>
<proteinExistence type="predicted"/>
<dbReference type="AlphaFoldDB" id="A0A9Y1BMR7"/>
<dbReference type="SMART" id="SM00382">
    <property type="entry name" value="AAA"/>
    <property type="match status" value="1"/>
</dbReference>
<dbReference type="InterPro" id="IPR003593">
    <property type="entry name" value="AAA+_ATPase"/>
</dbReference>
<keyword evidence="2" id="KW-0547">Nucleotide-binding</keyword>